<keyword evidence="4 6" id="KW-1133">Transmembrane helix</keyword>
<feature type="transmembrane region" description="Helical" evidence="6">
    <location>
        <begin position="153"/>
        <end position="175"/>
    </location>
</feature>
<dbReference type="RefSeq" id="WP_111646789.1">
    <property type="nucleotide sequence ID" value="NZ_JACHWI010000001.1"/>
</dbReference>
<dbReference type="Pfam" id="PF01594">
    <property type="entry name" value="AI-2E_transport"/>
    <property type="match status" value="1"/>
</dbReference>
<organism evidence="7 8">
    <name type="scientific">Actinoplanes lutulentus</name>
    <dbReference type="NCBI Taxonomy" id="1287878"/>
    <lineage>
        <taxon>Bacteria</taxon>
        <taxon>Bacillati</taxon>
        <taxon>Actinomycetota</taxon>
        <taxon>Actinomycetes</taxon>
        <taxon>Micromonosporales</taxon>
        <taxon>Micromonosporaceae</taxon>
        <taxon>Actinoplanes</taxon>
    </lineage>
</organism>
<dbReference type="InterPro" id="IPR002549">
    <property type="entry name" value="AI-2E-like"/>
</dbReference>
<dbReference type="OrthoDB" id="9784366at2"/>
<evidence type="ECO:0000256" key="2">
    <source>
        <dbReference type="ARBA" id="ARBA00009773"/>
    </source>
</evidence>
<name>A0A327ZNS3_9ACTN</name>
<evidence type="ECO:0000256" key="1">
    <source>
        <dbReference type="ARBA" id="ARBA00004141"/>
    </source>
</evidence>
<evidence type="ECO:0000256" key="5">
    <source>
        <dbReference type="ARBA" id="ARBA00023136"/>
    </source>
</evidence>
<feature type="transmembrane region" description="Helical" evidence="6">
    <location>
        <begin position="42"/>
        <end position="60"/>
    </location>
</feature>
<evidence type="ECO:0000256" key="4">
    <source>
        <dbReference type="ARBA" id="ARBA00022989"/>
    </source>
</evidence>
<protein>
    <submittedName>
        <fullName evidence="7">Uncharacterized protein DUF20</fullName>
    </submittedName>
</protein>
<sequence>MRTPELTSADRLRSAGSAAWSLVGITLLALAVALVLALLRPLVLALVIALFLAVVFVPLVDAMTRRGLPRPLGAVAATLIVVALGAATVLLVVGGLVSQQPEISQHVDDAVMRLQSVLSSAGFGATTADTAAKSVGGAIPTLLAGLVPALGSLFGAVANTAIGVLVALLTCFFLLKDGRAIAARVGARLPVSGEQGSALLDQAAGTIRRYFLGLTLLGVFNAAVVPSVLSSWTFRWSRLSR</sequence>
<comment type="caution">
    <text evidence="7">The sequence shown here is derived from an EMBL/GenBank/DDBJ whole genome shotgun (WGS) entry which is preliminary data.</text>
</comment>
<keyword evidence="5 6" id="KW-0472">Membrane</keyword>
<evidence type="ECO:0000256" key="6">
    <source>
        <dbReference type="SAM" id="Phobius"/>
    </source>
</evidence>
<gene>
    <name evidence="7" type="ORF">B0I29_10194</name>
</gene>
<feature type="transmembrane region" description="Helical" evidence="6">
    <location>
        <begin position="72"/>
        <end position="97"/>
    </location>
</feature>
<comment type="similarity">
    <text evidence="2">Belongs to the autoinducer-2 exporter (AI-2E) (TC 2.A.86) family.</text>
</comment>
<keyword evidence="3 6" id="KW-0812">Transmembrane</keyword>
<feature type="transmembrane region" description="Helical" evidence="6">
    <location>
        <begin position="12"/>
        <end position="36"/>
    </location>
</feature>
<accession>A0A327ZNS3</accession>
<evidence type="ECO:0000313" key="7">
    <source>
        <dbReference type="EMBL" id="RAK42964.1"/>
    </source>
</evidence>
<evidence type="ECO:0000313" key="8">
    <source>
        <dbReference type="Proteomes" id="UP000249341"/>
    </source>
</evidence>
<comment type="subcellular location">
    <subcellularLocation>
        <location evidence="1">Membrane</location>
        <topology evidence="1">Multi-pass membrane protein</topology>
    </subcellularLocation>
</comment>
<reference evidence="7 8" key="1">
    <citation type="submission" date="2018-06" db="EMBL/GenBank/DDBJ databases">
        <title>Genomic Encyclopedia of Type Strains, Phase III (KMG-III): the genomes of soil and plant-associated and newly described type strains.</title>
        <authorList>
            <person name="Whitman W."/>
        </authorList>
    </citation>
    <scope>NUCLEOTIDE SEQUENCE [LARGE SCALE GENOMIC DNA]</scope>
    <source>
        <strain evidence="7 8">CGMCC 4.7090</strain>
    </source>
</reference>
<dbReference type="GO" id="GO:0016020">
    <property type="term" value="C:membrane"/>
    <property type="evidence" value="ECO:0007669"/>
    <property type="project" value="UniProtKB-SubCell"/>
</dbReference>
<dbReference type="EMBL" id="QLMJ01000001">
    <property type="protein sequence ID" value="RAK42964.1"/>
    <property type="molecule type" value="Genomic_DNA"/>
</dbReference>
<feature type="transmembrane region" description="Helical" evidence="6">
    <location>
        <begin position="210"/>
        <end position="234"/>
    </location>
</feature>
<keyword evidence="8" id="KW-1185">Reference proteome</keyword>
<evidence type="ECO:0000256" key="3">
    <source>
        <dbReference type="ARBA" id="ARBA00022692"/>
    </source>
</evidence>
<dbReference type="AlphaFoldDB" id="A0A327ZNS3"/>
<proteinExistence type="inferred from homology"/>
<dbReference type="Proteomes" id="UP000249341">
    <property type="component" value="Unassembled WGS sequence"/>
</dbReference>